<feature type="region of interest" description="Disordered" evidence="4">
    <location>
        <begin position="127"/>
        <end position="155"/>
    </location>
</feature>
<sequence>MPVRPSPAPFRPTRAILPTLLALLLAGCAVGPDFARPESPASAAGAQFRERPDTASADSGWKPASPASPAISDRWWEIYGDATLNGLMDQIEVNNQTLRQYEAQYRQAQATAAAARAAFFPTLTGNASYSRSRSATTSSTTSSSTGTTTGPSRISTSRALSLDASWEADLWGQVRRSVEAGDAGTLAGAAQLASARLSAQATLAQNYFQLRVIDAEQALYAQTLAAYERSLAITRNQFAVGINTRADVAQAESQYQSALAQNLDLSLQRRQLEHAIAQLLGKAPADFALPAATTASASNDWRPEVPVVPVGVPSTLLERRPDVAAAEYQAAAANARIGVAKAAFFPALTLTGSTGYRGQSLAQWFDAPSRAWSLGASLAQSIFDGGLRRAQTDQAIAAYDVTVAQYRQTVLGALVEVEDNLAALRILDEEGQIQDKALAAAREAERLALNQYKAGTANYLSVVVAQANSLNAARSAYQILGRRLSASVLLVKALGGHWEGNGGSAAAPAPSGTPVAQAPAAPQ</sequence>
<dbReference type="Proteomes" id="UP000323671">
    <property type="component" value="Chromosome"/>
</dbReference>
<dbReference type="PANTHER" id="PTHR30203:SF33">
    <property type="entry name" value="BLR4455 PROTEIN"/>
    <property type="match status" value="1"/>
</dbReference>
<evidence type="ECO:0000256" key="3">
    <source>
        <dbReference type="SAM" id="Coils"/>
    </source>
</evidence>
<dbReference type="PANTHER" id="PTHR30203">
    <property type="entry name" value="OUTER MEMBRANE CATION EFFLUX PROTEIN"/>
    <property type="match status" value="1"/>
</dbReference>
<evidence type="ECO:0000256" key="4">
    <source>
        <dbReference type="SAM" id="MobiDB-lite"/>
    </source>
</evidence>
<comment type="similarity">
    <text evidence="1 2">Belongs to the outer membrane factor (OMF) (TC 1.B.17) family.</text>
</comment>
<dbReference type="InterPro" id="IPR010131">
    <property type="entry name" value="MdtP/NodT-like"/>
</dbReference>
<dbReference type="PROSITE" id="PS51257">
    <property type="entry name" value="PROKAR_LIPOPROTEIN"/>
    <property type="match status" value="1"/>
</dbReference>
<dbReference type="Gene3D" id="2.20.200.10">
    <property type="entry name" value="Outer membrane efflux proteins (OEP)"/>
    <property type="match status" value="1"/>
</dbReference>
<dbReference type="InterPro" id="IPR003423">
    <property type="entry name" value="OMP_efflux"/>
</dbReference>
<keyword evidence="2" id="KW-1134">Transmembrane beta strand</keyword>
<name>A0A5C1E840_9RHOO</name>
<dbReference type="GO" id="GO:0005886">
    <property type="term" value="C:plasma membrane"/>
    <property type="evidence" value="ECO:0007669"/>
    <property type="project" value="UniProtKB-SubCell"/>
</dbReference>
<dbReference type="EMBL" id="CP022579">
    <property type="protein sequence ID" value="QEL65121.1"/>
    <property type="molecule type" value="Genomic_DNA"/>
</dbReference>
<organism evidence="5 6">
    <name type="scientific">Oryzomicrobium terrae</name>
    <dbReference type="NCBI Taxonomy" id="1735038"/>
    <lineage>
        <taxon>Bacteria</taxon>
        <taxon>Pseudomonadati</taxon>
        <taxon>Pseudomonadota</taxon>
        <taxon>Betaproteobacteria</taxon>
        <taxon>Rhodocyclales</taxon>
        <taxon>Rhodocyclaceae</taxon>
        <taxon>Oryzomicrobium</taxon>
    </lineage>
</organism>
<feature type="chain" id="PRO_5023041545" description="RND transporter" evidence="2">
    <location>
        <begin position="36"/>
        <end position="523"/>
    </location>
</feature>
<dbReference type="AlphaFoldDB" id="A0A5C1E840"/>
<reference evidence="5 6" key="1">
    <citation type="submission" date="2017-07" db="EMBL/GenBank/DDBJ databases">
        <title>Complete genome sequence of Oryzomicrobium terrae TPP412.</title>
        <authorList>
            <person name="Chiu L.-W."/>
            <person name="Lo K.-J."/>
            <person name="Tsai Y.-M."/>
            <person name="Lin S.-S."/>
            <person name="Kuo C.-H."/>
            <person name="Liu C.-T."/>
        </authorList>
    </citation>
    <scope>NUCLEOTIDE SEQUENCE [LARGE SCALE GENOMIC DNA]</scope>
    <source>
        <strain evidence="5 6">TPP412</strain>
    </source>
</reference>
<keyword evidence="2" id="KW-0812">Transmembrane</keyword>
<feature type="region of interest" description="Disordered" evidence="4">
    <location>
        <begin position="39"/>
        <end position="67"/>
    </location>
</feature>
<evidence type="ECO:0000313" key="5">
    <source>
        <dbReference type="EMBL" id="QEL65121.1"/>
    </source>
</evidence>
<dbReference type="NCBIfam" id="TIGR01845">
    <property type="entry name" value="outer_NodT"/>
    <property type="match status" value="1"/>
</dbReference>
<keyword evidence="2" id="KW-0472">Membrane</keyword>
<proteinExistence type="inferred from homology"/>
<dbReference type="SUPFAM" id="SSF56954">
    <property type="entry name" value="Outer membrane efflux proteins (OEP)"/>
    <property type="match status" value="1"/>
</dbReference>
<keyword evidence="3" id="KW-0175">Coiled coil</keyword>
<feature type="coiled-coil region" evidence="3">
    <location>
        <begin position="84"/>
        <end position="118"/>
    </location>
</feature>
<dbReference type="GO" id="GO:0015562">
    <property type="term" value="F:efflux transmembrane transporter activity"/>
    <property type="evidence" value="ECO:0007669"/>
    <property type="project" value="InterPro"/>
</dbReference>
<keyword evidence="2" id="KW-0564">Palmitate</keyword>
<comment type="subcellular location">
    <subcellularLocation>
        <location evidence="2">Cell membrane</location>
        <topology evidence="2">Lipid-anchor</topology>
    </subcellularLocation>
</comment>
<evidence type="ECO:0008006" key="7">
    <source>
        <dbReference type="Google" id="ProtNLM"/>
    </source>
</evidence>
<dbReference type="KEGG" id="otr:OTERR_16450"/>
<dbReference type="Gene3D" id="1.20.1600.10">
    <property type="entry name" value="Outer membrane efflux proteins (OEP)"/>
    <property type="match status" value="1"/>
</dbReference>
<accession>A0A5C1E840</accession>
<dbReference type="Pfam" id="PF02321">
    <property type="entry name" value="OEP"/>
    <property type="match status" value="2"/>
</dbReference>
<keyword evidence="2" id="KW-0449">Lipoprotein</keyword>
<keyword evidence="2" id="KW-0732">Signal</keyword>
<evidence type="ECO:0000256" key="1">
    <source>
        <dbReference type="ARBA" id="ARBA00007613"/>
    </source>
</evidence>
<feature type="signal peptide" evidence="2">
    <location>
        <begin position="1"/>
        <end position="35"/>
    </location>
</feature>
<evidence type="ECO:0000313" key="6">
    <source>
        <dbReference type="Proteomes" id="UP000323671"/>
    </source>
</evidence>
<keyword evidence="6" id="KW-1185">Reference proteome</keyword>
<dbReference type="RefSeq" id="WP_149425461.1">
    <property type="nucleotide sequence ID" value="NZ_CP022579.1"/>
</dbReference>
<gene>
    <name evidence="5" type="ORF">OTERR_16450</name>
</gene>
<feature type="compositionally biased region" description="Low complexity" evidence="4">
    <location>
        <begin position="128"/>
        <end position="155"/>
    </location>
</feature>
<evidence type="ECO:0000256" key="2">
    <source>
        <dbReference type="RuleBase" id="RU362097"/>
    </source>
</evidence>
<feature type="region of interest" description="Disordered" evidence="4">
    <location>
        <begin position="502"/>
        <end position="523"/>
    </location>
</feature>
<protein>
    <recommendedName>
        <fullName evidence="7">RND transporter</fullName>
    </recommendedName>
</protein>